<dbReference type="Gene3D" id="3.30.565.10">
    <property type="entry name" value="Histidine kinase-like ATPase, C-terminal domain"/>
    <property type="match status" value="1"/>
</dbReference>
<evidence type="ECO:0008006" key="3">
    <source>
        <dbReference type="Google" id="ProtNLM"/>
    </source>
</evidence>
<dbReference type="SUPFAM" id="SSF55874">
    <property type="entry name" value="ATPase domain of HSP90 chaperone/DNA topoisomerase II/histidine kinase"/>
    <property type="match status" value="1"/>
</dbReference>
<comment type="caution">
    <text evidence="1">The sequence shown here is derived from an EMBL/GenBank/DDBJ whole genome shotgun (WGS) entry which is preliminary data.</text>
</comment>
<name>A0ABY1X1I7_9HYPH</name>
<sequence length="132" mass="14744">MIELANVKAEGTMSVQEVKATHEYLRKVASTREPVRALSEFVWNALDADSTVVAVDFVRNGLGGIERIEIRDNGTGITKARADRDFTDIGDSWKLSLNRTAGEKRAIHGKEGRGCLRFFSLARWATWKTVYA</sequence>
<accession>A0ABY1X1I7</accession>
<keyword evidence="2" id="KW-1185">Reference proteome</keyword>
<evidence type="ECO:0000313" key="1">
    <source>
        <dbReference type="EMBL" id="TAX69089.1"/>
    </source>
</evidence>
<reference evidence="1 2" key="1">
    <citation type="submission" date="2019-02" db="EMBL/GenBank/DDBJ databases">
        <title>The genomic architecture of introgression among sibling species of bacteria.</title>
        <authorList>
            <person name="Cavassim M.I.A."/>
            <person name="Moeskjaer S."/>
            <person name="Moslemi C."/>
            <person name="Fields B."/>
            <person name="Bachmann A."/>
            <person name="Vilhjalmsson B."/>
            <person name="Schierup M.H."/>
            <person name="Young J.P.W."/>
            <person name="Andersen S.U."/>
        </authorList>
    </citation>
    <scope>NUCLEOTIDE SEQUENCE [LARGE SCALE GENOMIC DNA]</scope>
    <source>
        <strain evidence="1 2">SM141A</strain>
        <plasmid evidence="1">pSM141A_Rh07</plasmid>
    </source>
</reference>
<evidence type="ECO:0000313" key="2">
    <source>
        <dbReference type="Proteomes" id="UP000291659"/>
    </source>
</evidence>
<dbReference type="Pfam" id="PF13589">
    <property type="entry name" value="HATPase_c_3"/>
    <property type="match status" value="1"/>
</dbReference>
<gene>
    <name evidence="1" type="ORF">ELH98_29000</name>
</gene>
<dbReference type="Proteomes" id="UP000291659">
    <property type="component" value="Unassembled WGS sequence"/>
</dbReference>
<organism evidence="1 2">
    <name type="scientific">Rhizobium ruizarguesonis</name>
    <dbReference type="NCBI Taxonomy" id="2081791"/>
    <lineage>
        <taxon>Bacteria</taxon>
        <taxon>Pseudomonadati</taxon>
        <taxon>Pseudomonadota</taxon>
        <taxon>Alphaproteobacteria</taxon>
        <taxon>Hyphomicrobiales</taxon>
        <taxon>Rhizobiaceae</taxon>
        <taxon>Rhizobium/Agrobacterium group</taxon>
        <taxon>Rhizobium</taxon>
    </lineage>
</organism>
<proteinExistence type="predicted"/>
<dbReference type="EMBL" id="SIOX01000006">
    <property type="protein sequence ID" value="TAX69089.1"/>
    <property type="molecule type" value="Genomic_DNA"/>
</dbReference>
<dbReference type="InterPro" id="IPR036890">
    <property type="entry name" value="HATPase_C_sf"/>
</dbReference>
<geneLocation type="plasmid" evidence="1">
    <name>pSM141A_Rh07</name>
</geneLocation>
<keyword evidence="1" id="KW-0614">Plasmid</keyword>
<protein>
    <recommendedName>
        <fullName evidence="3">ATP-binding protein</fullName>
    </recommendedName>
</protein>